<reference evidence="7 8" key="1">
    <citation type="submission" date="2017-11" db="EMBL/GenBank/DDBJ databases">
        <title>Draft genome sequence of Rhizobiales bacterium SY3-13.</title>
        <authorList>
            <person name="Sun C."/>
        </authorList>
    </citation>
    <scope>NUCLEOTIDE SEQUENCE [LARGE SCALE GENOMIC DNA]</scope>
    <source>
        <strain evidence="7 8">SY3-13</strain>
    </source>
</reference>
<dbReference type="PANTHER" id="PTHR30250:SF30">
    <property type="entry name" value="LIPID III FLIPPASE"/>
    <property type="match status" value="1"/>
</dbReference>
<keyword evidence="3 6" id="KW-0812">Transmembrane</keyword>
<accession>A0A2M9FWR8</accession>
<sequence length="516" mass="54733">MSEPGTQDKSLTMSAEHKDSFRTILRSSSIIGGSTLINIFFSLIKMKVAALLLGPVGVGLIGTYQNLIQTASILAGLGFDGAGTRQVAAARVEEGSKRLALSRLSLLWGSMGLAIAGGVVFWLLSDSIAHLVFGDSQAAGDITWLALGVALSVAAASQLAYLKGMRMIGDLARVNIITGFIATVLGIIAIFLWRNSGVTVLVLLVPLTTFVTGYYFVARANRTLAKIPRPACIELAAEFRGLTLLGIAFMLSALAMTGAELAVRSMVQQRLGEEALGQFQASWSIGMIYLAVILGALATDYYPRLTGIINDRQAANRTINQQSEAVLLLCAPLLLGVLSLAPWVVRLLYSVEFVPAVDILHWQLLGDTLKILNLPLGYVVIAKGAGRIYIVIQALGAGTLVGITYLGLPWIGVAATGVAFIAMYVVVLPLNLIAARYWLGFRWSRSVKLQASVLTLGAVTLVALGNVSDLAAAIAGVPLSIAFAGYALLRLSRVADVGGPVARFIRLSRSIRNRIA</sequence>
<dbReference type="Pfam" id="PF01943">
    <property type="entry name" value="Polysacc_synt"/>
    <property type="match status" value="1"/>
</dbReference>
<evidence type="ECO:0000256" key="6">
    <source>
        <dbReference type="SAM" id="Phobius"/>
    </source>
</evidence>
<dbReference type="InterPro" id="IPR002797">
    <property type="entry name" value="Polysacc_synth"/>
</dbReference>
<feature type="transmembrane region" description="Helical" evidence="6">
    <location>
        <begin position="239"/>
        <end position="263"/>
    </location>
</feature>
<name>A0A2M9FWR8_9PROT</name>
<feature type="transmembrane region" description="Helical" evidence="6">
    <location>
        <begin position="414"/>
        <end position="435"/>
    </location>
</feature>
<dbReference type="GO" id="GO:0005886">
    <property type="term" value="C:plasma membrane"/>
    <property type="evidence" value="ECO:0007669"/>
    <property type="project" value="UniProtKB-SubCell"/>
</dbReference>
<organism evidence="7 8">
    <name type="scientific">Minwuia thermotolerans</name>
    <dbReference type="NCBI Taxonomy" id="2056226"/>
    <lineage>
        <taxon>Bacteria</taxon>
        <taxon>Pseudomonadati</taxon>
        <taxon>Pseudomonadota</taxon>
        <taxon>Alphaproteobacteria</taxon>
        <taxon>Minwuiales</taxon>
        <taxon>Minwuiaceae</taxon>
        <taxon>Minwuia</taxon>
    </lineage>
</organism>
<feature type="transmembrane region" description="Helical" evidence="6">
    <location>
        <begin position="470"/>
        <end position="489"/>
    </location>
</feature>
<evidence type="ECO:0000256" key="4">
    <source>
        <dbReference type="ARBA" id="ARBA00022989"/>
    </source>
</evidence>
<feature type="transmembrane region" description="Helical" evidence="6">
    <location>
        <begin position="324"/>
        <end position="345"/>
    </location>
</feature>
<dbReference type="Proteomes" id="UP000229498">
    <property type="component" value="Unassembled WGS sequence"/>
</dbReference>
<evidence type="ECO:0000313" key="8">
    <source>
        <dbReference type="Proteomes" id="UP000229498"/>
    </source>
</evidence>
<evidence type="ECO:0000256" key="3">
    <source>
        <dbReference type="ARBA" id="ARBA00022692"/>
    </source>
</evidence>
<evidence type="ECO:0000256" key="2">
    <source>
        <dbReference type="ARBA" id="ARBA00022475"/>
    </source>
</evidence>
<dbReference type="InterPro" id="IPR044550">
    <property type="entry name" value="WzxE"/>
</dbReference>
<gene>
    <name evidence="7" type="ORF">CVT23_19315</name>
</gene>
<feature type="transmembrane region" description="Helical" evidence="6">
    <location>
        <begin position="144"/>
        <end position="162"/>
    </location>
</feature>
<feature type="transmembrane region" description="Helical" evidence="6">
    <location>
        <begin position="447"/>
        <end position="464"/>
    </location>
</feature>
<dbReference type="GO" id="GO:0009246">
    <property type="term" value="P:enterobacterial common antigen biosynthetic process"/>
    <property type="evidence" value="ECO:0007669"/>
    <property type="project" value="InterPro"/>
</dbReference>
<dbReference type="RefSeq" id="WP_109794584.1">
    <property type="nucleotide sequence ID" value="NZ_PHIG01000052.1"/>
</dbReference>
<keyword evidence="4 6" id="KW-1133">Transmembrane helix</keyword>
<keyword evidence="2" id="KW-1003">Cell membrane</keyword>
<feature type="transmembrane region" description="Helical" evidence="6">
    <location>
        <begin position="199"/>
        <end position="218"/>
    </location>
</feature>
<comment type="caution">
    <text evidence="7">The sequence shown here is derived from an EMBL/GenBank/DDBJ whole genome shotgun (WGS) entry which is preliminary data.</text>
</comment>
<feature type="transmembrane region" description="Helical" evidence="6">
    <location>
        <begin position="388"/>
        <end position="408"/>
    </location>
</feature>
<dbReference type="InterPro" id="IPR050833">
    <property type="entry name" value="Poly_Biosynth_Transport"/>
</dbReference>
<dbReference type="EMBL" id="PHIG01000052">
    <property type="protein sequence ID" value="PJK27894.1"/>
    <property type="molecule type" value="Genomic_DNA"/>
</dbReference>
<keyword evidence="5 6" id="KW-0472">Membrane</keyword>
<dbReference type="CDD" id="cd13125">
    <property type="entry name" value="MATE_like_10"/>
    <property type="match status" value="1"/>
</dbReference>
<dbReference type="PANTHER" id="PTHR30250">
    <property type="entry name" value="PST FAMILY PREDICTED COLANIC ACID TRANSPORTER"/>
    <property type="match status" value="1"/>
</dbReference>
<keyword evidence="8" id="KW-1185">Reference proteome</keyword>
<protein>
    <submittedName>
        <fullName evidence="7">O-antigen translocase</fullName>
    </submittedName>
</protein>
<dbReference type="AlphaFoldDB" id="A0A2M9FWR8"/>
<proteinExistence type="predicted"/>
<dbReference type="OrthoDB" id="9769862at2"/>
<feature type="transmembrane region" description="Helical" evidence="6">
    <location>
        <begin position="106"/>
        <end position="124"/>
    </location>
</feature>
<evidence type="ECO:0000256" key="5">
    <source>
        <dbReference type="ARBA" id="ARBA00023136"/>
    </source>
</evidence>
<feature type="transmembrane region" description="Helical" evidence="6">
    <location>
        <begin position="174"/>
        <end position="193"/>
    </location>
</feature>
<feature type="transmembrane region" description="Helical" evidence="6">
    <location>
        <begin position="283"/>
        <end position="303"/>
    </location>
</feature>
<comment type="subcellular location">
    <subcellularLocation>
        <location evidence="1">Cell membrane</location>
        <topology evidence="1">Multi-pass membrane protein</topology>
    </subcellularLocation>
</comment>
<evidence type="ECO:0000313" key="7">
    <source>
        <dbReference type="EMBL" id="PJK27894.1"/>
    </source>
</evidence>
<evidence type="ECO:0000256" key="1">
    <source>
        <dbReference type="ARBA" id="ARBA00004651"/>
    </source>
</evidence>
<feature type="transmembrane region" description="Helical" evidence="6">
    <location>
        <begin position="360"/>
        <end position="381"/>
    </location>
</feature>